<evidence type="ECO:0000259" key="6">
    <source>
        <dbReference type="Pfam" id="PF17657"/>
    </source>
</evidence>
<accession>X0V152</accession>
<dbReference type="GO" id="GO:0006260">
    <property type="term" value="P:DNA replication"/>
    <property type="evidence" value="ECO:0007669"/>
    <property type="project" value="UniProtKB-KW"/>
</dbReference>
<evidence type="ECO:0000256" key="4">
    <source>
        <dbReference type="ARBA" id="ARBA00022932"/>
    </source>
</evidence>
<dbReference type="InterPro" id="IPR040982">
    <property type="entry name" value="DNA_pol3_finger"/>
</dbReference>
<dbReference type="EMBL" id="BARS01026944">
    <property type="protein sequence ID" value="GAG06248.1"/>
    <property type="molecule type" value="Genomic_DNA"/>
</dbReference>
<protein>
    <submittedName>
        <fullName evidence="7">Uncharacterized protein</fullName>
    </submittedName>
</protein>
<keyword evidence="1" id="KW-0808">Transferase</keyword>
<dbReference type="InterPro" id="IPR011708">
    <property type="entry name" value="DNA_pol3_alpha_NTPase_dom"/>
</dbReference>
<comment type="caution">
    <text evidence="7">The sequence shown here is derived from an EMBL/GenBank/DDBJ whole genome shotgun (WGS) entry which is preliminary data.</text>
</comment>
<reference evidence="7" key="1">
    <citation type="journal article" date="2014" name="Front. Microbiol.">
        <title>High frequency of phylogenetically diverse reductive dehalogenase-homologous genes in deep subseafloor sedimentary metagenomes.</title>
        <authorList>
            <person name="Kawai M."/>
            <person name="Futagami T."/>
            <person name="Toyoda A."/>
            <person name="Takaki Y."/>
            <person name="Nishi S."/>
            <person name="Hori S."/>
            <person name="Arai W."/>
            <person name="Tsubouchi T."/>
            <person name="Morono Y."/>
            <person name="Uchiyama I."/>
            <person name="Ito T."/>
            <person name="Fujiyama A."/>
            <person name="Inagaki F."/>
            <person name="Takami H."/>
        </authorList>
    </citation>
    <scope>NUCLEOTIDE SEQUENCE</scope>
    <source>
        <strain evidence="7">Expedition CK06-06</strain>
    </source>
</reference>
<dbReference type="Pfam" id="PF17657">
    <property type="entry name" value="DNA_pol3_finger"/>
    <property type="match status" value="1"/>
</dbReference>
<organism evidence="7">
    <name type="scientific">marine sediment metagenome</name>
    <dbReference type="NCBI Taxonomy" id="412755"/>
    <lineage>
        <taxon>unclassified sequences</taxon>
        <taxon>metagenomes</taxon>
        <taxon>ecological metagenomes</taxon>
    </lineage>
</organism>
<keyword evidence="4" id="KW-0239">DNA-directed DNA polymerase</keyword>
<dbReference type="InterPro" id="IPR004805">
    <property type="entry name" value="DnaE2/DnaE/PolC"/>
</dbReference>
<dbReference type="AlphaFoldDB" id="X0V152"/>
<evidence type="ECO:0000256" key="1">
    <source>
        <dbReference type="ARBA" id="ARBA00022679"/>
    </source>
</evidence>
<dbReference type="Pfam" id="PF07733">
    <property type="entry name" value="DNA_pol3_alpha"/>
    <property type="match status" value="1"/>
</dbReference>
<keyword evidence="2" id="KW-0548">Nucleotidyltransferase</keyword>
<gene>
    <name evidence="7" type="ORF">S01H1_42373</name>
</gene>
<evidence type="ECO:0000256" key="3">
    <source>
        <dbReference type="ARBA" id="ARBA00022705"/>
    </source>
</evidence>
<dbReference type="GO" id="GO:0003887">
    <property type="term" value="F:DNA-directed DNA polymerase activity"/>
    <property type="evidence" value="ECO:0007669"/>
    <property type="project" value="UniProtKB-KW"/>
</dbReference>
<evidence type="ECO:0000313" key="7">
    <source>
        <dbReference type="EMBL" id="GAG06248.1"/>
    </source>
</evidence>
<name>X0V152_9ZZZZ</name>
<dbReference type="GO" id="GO:0008408">
    <property type="term" value="F:3'-5' exonuclease activity"/>
    <property type="evidence" value="ECO:0007669"/>
    <property type="project" value="InterPro"/>
</dbReference>
<sequence length="260" mass="28381">EDDAKIGELIDTARALEGVARHASTHAAGVVIAPEPLVGFLPLQRPSSGDEDALPTTQYAMNDVADLGLLKMDFLGLTNLTILGLAVEVIRETRGVEVDLSKLPDGDPKTYEMLSAGDTFGVFQLESGGMRRAVQDLRPTSIKDLAALVALYRPGPIQHIPTYIHAKHGPEPITYPHPDLAEILDETYGVIVYQDQVLHIARKFAGYTLGQADIMRKAMGKKKREMMSGEEQRFLEGAAARGYSPQLTQQIYDLIEPFAG</sequence>
<dbReference type="PANTHER" id="PTHR32294">
    <property type="entry name" value="DNA POLYMERASE III SUBUNIT ALPHA"/>
    <property type="match status" value="1"/>
</dbReference>
<evidence type="ECO:0000259" key="5">
    <source>
        <dbReference type="Pfam" id="PF07733"/>
    </source>
</evidence>
<keyword evidence="3" id="KW-0235">DNA replication</keyword>
<dbReference type="PANTHER" id="PTHR32294:SF0">
    <property type="entry name" value="DNA POLYMERASE III SUBUNIT ALPHA"/>
    <property type="match status" value="1"/>
</dbReference>
<proteinExistence type="predicted"/>
<evidence type="ECO:0000256" key="2">
    <source>
        <dbReference type="ARBA" id="ARBA00022695"/>
    </source>
</evidence>
<feature type="domain" description="Bacterial DNA polymerase III alpha subunit NTPase" evidence="5">
    <location>
        <begin position="2"/>
        <end position="76"/>
    </location>
</feature>
<feature type="domain" description="DNA polymerase III alpha subunit finger" evidence="6">
    <location>
        <begin position="79"/>
        <end position="241"/>
    </location>
</feature>
<feature type="non-terminal residue" evidence="7">
    <location>
        <position position="1"/>
    </location>
</feature>